<accession>A0A4Q9L3R5</accession>
<evidence type="ECO:0000313" key="3">
    <source>
        <dbReference type="Proteomes" id="UP000293045"/>
    </source>
</evidence>
<dbReference type="EMBL" id="PIXR01001216">
    <property type="protein sequence ID" value="TBU02163.1"/>
    <property type="molecule type" value="Genomic_DNA"/>
</dbReference>
<reference evidence="2 3" key="1">
    <citation type="submission" date="2017-12" db="EMBL/GenBank/DDBJ databases">
        <authorList>
            <person name="Pombert J.-F."/>
            <person name="Haag K.L."/>
            <person name="Ebert D."/>
        </authorList>
    </citation>
    <scope>NUCLEOTIDE SEQUENCE [LARGE SCALE GENOMIC DNA]</scope>
    <source>
        <strain evidence="2">IL-BN-2</strain>
    </source>
</reference>
<dbReference type="AlphaFoldDB" id="A0A4Q9L3R5"/>
<dbReference type="VEuPathDB" id="MicrosporidiaDB:CWI36_0286p0020"/>
<evidence type="ECO:0000313" key="2">
    <source>
        <dbReference type="EMBL" id="TBU02163.1"/>
    </source>
</evidence>
<sequence length="440" mass="52479">MHPSLMKGRIFLCFINIFVTVSLLLQIVIIIFIWINIRSICIIGHLRQEMMKLQISNDSLAKYFIQNDSFLLSMINLNNRNVCLLVPIRFTNDYYHETTFKDFLKKDHEYIHKTEVNKIVNMINGLDLKGLKEVILADSLYRNEFLIGFIKKYFYYELPCYKYIKFYEEVSKVFTYSELNTINIIYFTTKSEINIEKIKIKIKKQPIYLDHVLRVDDIKKILNNPDAMKEYENFRKNIANYRDKKHKMIFDKIIKRQAIGYEKLCNLYVNLGQDIKNVLIFGQDFMFPNCADSPSDFVSKIKCLKRKIRKVIISLQIKPFTSSFSNQETLNRICSDIRILSCLINENSETIAYLALKSSNKLSSLIDSIKRKLDEFNNILNKYFFKYKKIYDFVIQKELIAKTLYLFLKKNCEIQPTNHNIQIKYPEETFFSLWLRYVFN</sequence>
<proteinExistence type="predicted"/>
<feature type="transmembrane region" description="Helical" evidence="1">
    <location>
        <begin position="12"/>
        <end position="35"/>
    </location>
</feature>
<keyword evidence="1" id="KW-1133">Transmembrane helix</keyword>
<dbReference type="Proteomes" id="UP000293045">
    <property type="component" value="Unassembled WGS sequence"/>
</dbReference>
<gene>
    <name evidence="2" type="ORF">CWI39_1216p0020</name>
</gene>
<protein>
    <submittedName>
        <fullName evidence="2">Uncharacterized protein</fullName>
    </submittedName>
</protein>
<dbReference type="VEuPathDB" id="MicrosporidiaDB:CWI39_1216p0020"/>
<keyword evidence="1" id="KW-0812">Transmembrane</keyword>
<organism evidence="2 3">
    <name type="scientific">Hamiltosporidium magnivora</name>
    <dbReference type="NCBI Taxonomy" id="148818"/>
    <lineage>
        <taxon>Eukaryota</taxon>
        <taxon>Fungi</taxon>
        <taxon>Fungi incertae sedis</taxon>
        <taxon>Microsporidia</taxon>
        <taxon>Dubosqiidae</taxon>
        <taxon>Hamiltosporidium</taxon>
    </lineage>
</organism>
<name>A0A4Q9L3R5_9MICR</name>
<evidence type="ECO:0000256" key="1">
    <source>
        <dbReference type="SAM" id="Phobius"/>
    </source>
</evidence>
<comment type="caution">
    <text evidence="2">The sequence shown here is derived from an EMBL/GenBank/DDBJ whole genome shotgun (WGS) entry which is preliminary data.</text>
</comment>
<keyword evidence="1" id="KW-0472">Membrane</keyword>